<reference evidence="3 4" key="1">
    <citation type="submission" date="2024-07" db="EMBL/GenBank/DDBJ databases">
        <title>Section-level genome sequencing and comparative genomics of Aspergillus sections Usti and Cavernicolus.</title>
        <authorList>
            <consortium name="Lawrence Berkeley National Laboratory"/>
            <person name="Nybo J.L."/>
            <person name="Vesth T.C."/>
            <person name="Theobald S."/>
            <person name="Frisvad J.C."/>
            <person name="Larsen T.O."/>
            <person name="Kjaerboelling I."/>
            <person name="Rothschild-Mancinelli K."/>
            <person name="Lyhne E.K."/>
            <person name="Kogle M.E."/>
            <person name="Barry K."/>
            <person name="Clum A."/>
            <person name="Na H."/>
            <person name="Ledsgaard L."/>
            <person name="Lin J."/>
            <person name="Lipzen A."/>
            <person name="Kuo A."/>
            <person name="Riley R."/>
            <person name="Mondo S."/>
            <person name="Labutti K."/>
            <person name="Haridas S."/>
            <person name="Pangalinan J."/>
            <person name="Salamov A.A."/>
            <person name="Simmons B.A."/>
            <person name="Magnuson J.K."/>
            <person name="Chen J."/>
            <person name="Drula E."/>
            <person name="Henrissat B."/>
            <person name="Wiebenga A."/>
            <person name="Lubbers R.J."/>
            <person name="Gomes A.C."/>
            <person name="Macurrencykelacurrency M.R."/>
            <person name="Stajich J."/>
            <person name="Grigoriev I.V."/>
            <person name="Mortensen U.H."/>
            <person name="De Vries R.P."/>
            <person name="Baker S.E."/>
            <person name="Andersen M.R."/>
        </authorList>
    </citation>
    <scope>NUCLEOTIDE SEQUENCE [LARGE SCALE GENOMIC DNA]</scope>
    <source>
        <strain evidence="3 4">CBS 449.75</strain>
    </source>
</reference>
<dbReference type="Proteomes" id="UP001610432">
    <property type="component" value="Unassembled WGS sequence"/>
</dbReference>
<protein>
    <submittedName>
        <fullName evidence="3">Aldo/keto reductase</fullName>
    </submittedName>
</protein>
<dbReference type="RefSeq" id="XP_070888034.1">
    <property type="nucleotide sequence ID" value="XM_071032594.1"/>
</dbReference>
<keyword evidence="4" id="KW-1185">Reference proteome</keyword>
<feature type="domain" description="NADP-dependent oxidoreductase" evidence="2">
    <location>
        <begin position="17"/>
        <end position="312"/>
    </location>
</feature>
<dbReference type="InterPro" id="IPR020471">
    <property type="entry name" value="AKR"/>
</dbReference>
<organism evidence="3 4">
    <name type="scientific">Aspergillus lucknowensis</name>
    <dbReference type="NCBI Taxonomy" id="176173"/>
    <lineage>
        <taxon>Eukaryota</taxon>
        <taxon>Fungi</taxon>
        <taxon>Dikarya</taxon>
        <taxon>Ascomycota</taxon>
        <taxon>Pezizomycotina</taxon>
        <taxon>Eurotiomycetes</taxon>
        <taxon>Eurotiomycetidae</taxon>
        <taxon>Eurotiales</taxon>
        <taxon>Aspergillaceae</taxon>
        <taxon>Aspergillus</taxon>
        <taxon>Aspergillus subgen. Nidulantes</taxon>
    </lineage>
</organism>
<comment type="caution">
    <text evidence="3">The sequence shown here is derived from an EMBL/GenBank/DDBJ whole genome shotgun (WGS) entry which is preliminary data.</text>
</comment>
<name>A0ABR4LX10_9EURO</name>
<keyword evidence="1" id="KW-0560">Oxidoreductase</keyword>
<dbReference type="Gene3D" id="3.20.20.100">
    <property type="entry name" value="NADP-dependent oxidoreductase domain"/>
    <property type="match status" value="1"/>
</dbReference>
<evidence type="ECO:0000259" key="2">
    <source>
        <dbReference type="Pfam" id="PF00248"/>
    </source>
</evidence>
<evidence type="ECO:0000313" key="4">
    <source>
        <dbReference type="Proteomes" id="UP001610432"/>
    </source>
</evidence>
<dbReference type="SUPFAM" id="SSF51430">
    <property type="entry name" value="NAD(P)-linked oxidoreductase"/>
    <property type="match status" value="1"/>
</dbReference>
<proteinExistence type="predicted"/>
<dbReference type="GeneID" id="98147666"/>
<dbReference type="InterPro" id="IPR050791">
    <property type="entry name" value="Aldo-Keto_reductase"/>
</dbReference>
<accession>A0ABR4LX10</accession>
<gene>
    <name evidence="3" type="ORF">BJX67DRAFT_379533</name>
</gene>
<evidence type="ECO:0000313" key="3">
    <source>
        <dbReference type="EMBL" id="KAL2869055.1"/>
    </source>
</evidence>
<evidence type="ECO:0000256" key="1">
    <source>
        <dbReference type="ARBA" id="ARBA00023002"/>
    </source>
</evidence>
<sequence length="337" mass="37039">MLHLRPLGRNGPPVPCLGLGFGSLGGSYGPPGPLEERVALLDHAHATGLRFWDLADIYGDSEDLVGEWIKRSGKRDDIFLATKFGLQRQANAFFKFCSEPKYVRAACEQSLRRLGVETIDLYYCHRVDGVTPIERTIEAMVELKDQGKIRHLGLSEVSAATLRRAHAVHPIAALQVEYSLFTLDIESPESELLKTARELGITVVAFSPIGRGILSGQFRARADLPAGDLRTFYPKYAEDNFPEIMKLVRGLDSIARGHECTPAQVALAWLLAQGPDIIPIPGTKSAAKMEENAAAARVELSEEEVQEIRTLAERADIHGTRYPAAVMATLFTETPPL</sequence>
<dbReference type="PANTHER" id="PTHR43625:SF40">
    <property type="entry name" value="ALDO-KETO REDUCTASE YAKC [NADP(+)]"/>
    <property type="match status" value="1"/>
</dbReference>
<dbReference type="EMBL" id="JBFXLQ010000011">
    <property type="protein sequence ID" value="KAL2869055.1"/>
    <property type="molecule type" value="Genomic_DNA"/>
</dbReference>
<dbReference type="InterPro" id="IPR023210">
    <property type="entry name" value="NADP_OxRdtase_dom"/>
</dbReference>
<dbReference type="PRINTS" id="PR00069">
    <property type="entry name" value="ALDKETRDTASE"/>
</dbReference>
<dbReference type="PANTHER" id="PTHR43625">
    <property type="entry name" value="AFLATOXIN B1 ALDEHYDE REDUCTASE"/>
    <property type="match status" value="1"/>
</dbReference>
<dbReference type="InterPro" id="IPR036812">
    <property type="entry name" value="NAD(P)_OxRdtase_dom_sf"/>
</dbReference>
<dbReference type="Pfam" id="PF00248">
    <property type="entry name" value="Aldo_ket_red"/>
    <property type="match status" value="1"/>
</dbReference>